<dbReference type="RefSeq" id="XP_015075551.1">
    <property type="nucleotide sequence ID" value="XM_015220065.1"/>
</dbReference>
<sequence length="420" mass="47499">MPTSEVKDGETTRIVPETRQQYSEADKKNTEKGYKAKKMLVCGTGAEENNRVSAFESGKEIWDCLRTSHEGTEQVKESKVDMLTSQYENFRMKEGETIHDMYTKLSSITNELRCLGEPISTSKQVSKVLRILPQSWESKVVAITEAKDLKVLRMDALIGNLKTYEMTRSQDLSKKEAKKDKSLVLKFTPGEVCSEEDDMDYLPKKFQKIIRKNRRFRKGGNPPRAATARGEKDKRRDLVPDKSARKAAAHYVVKKALAAWGDSSSKSGDSNCPKDESMLVIQDEANVFNGMFSLVAKLANVLIDSIIELTTERDSINNSLDGINEEKEVMVVQMSVLEKQMMVLEYEKLELMENLDLMIEKSERTQLRGAGPTGKKPRQETARNRGSALVHSVSNLKKTKFPHWAINTLITPLSAYWNSD</sequence>
<feature type="compositionally biased region" description="Basic and acidic residues" evidence="1">
    <location>
        <begin position="1"/>
        <end position="11"/>
    </location>
</feature>
<feature type="region of interest" description="Disordered" evidence="1">
    <location>
        <begin position="365"/>
        <end position="387"/>
    </location>
</feature>
<proteinExistence type="predicted"/>
<organism evidence="2 3">
    <name type="scientific">Solanum pennellii</name>
    <name type="common">Tomato</name>
    <name type="synonym">Lycopersicon pennellii</name>
    <dbReference type="NCBI Taxonomy" id="28526"/>
    <lineage>
        <taxon>Eukaryota</taxon>
        <taxon>Viridiplantae</taxon>
        <taxon>Streptophyta</taxon>
        <taxon>Embryophyta</taxon>
        <taxon>Tracheophyta</taxon>
        <taxon>Spermatophyta</taxon>
        <taxon>Magnoliopsida</taxon>
        <taxon>eudicotyledons</taxon>
        <taxon>Gunneridae</taxon>
        <taxon>Pentapetalae</taxon>
        <taxon>asterids</taxon>
        <taxon>lamiids</taxon>
        <taxon>Solanales</taxon>
        <taxon>Solanaceae</taxon>
        <taxon>Solanoideae</taxon>
        <taxon>Solaneae</taxon>
        <taxon>Solanum</taxon>
        <taxon>Solanum subgen. Lycopersicon</taxon>
    </lineage>
</organism>
<keyword evidence="2" id="KW-1185">Reference proteome</keyword>
<feature type="region of interest" description="Disordered" evidence="1">
    <location>
        <begin position="213"/>
        <end position="244"/>
    </location>
</feature>
<name>A0ABM1GT03_SOLPN</name>
<dbReference type="Proteomes" id="UP000694930">
    <property type="component" value="Chromosome 5"/>
</dbReference>
<evidence type="ECO:0000256" key="1">
    <source>
        <dbReference type="SAM" id="MobiDB-lite"/>
    </source>
</evidence>
<protein>
    <submittedName>
        <fullName evidence="3">Uncharacterized protein LOC107019652</fullName>
    </submittedName>
</protein>
<dbReference type="PANTHER" id="PTHR34676:SF8">
    <property type="entry name" value="TRANSMEMBRANE PROTEIN"/>
    <property type="match status" value="1"/>
</dbReference>
<dbReference type="PANTHER" id="PTHR34676">
    <property type="entry name" value="DUF4219 DOMAIN-CONTAINING PROTEIN-RELATED"/>
    <property type="match status" value="1"/>
</dbReference>
<feature type="compositionally biased region" description="Basic and acidic residues" evidence="1">
    <location>
        <begin position="229"/>
        <end position="244"/>
    </location>
</feature>
<feature type="region of interest" description="Disordered" evidence="1">
    <location>
        <begin position="1"/>
        <end position="30"/>
    </location>
</feature>
<evidence type="ECO:0000313" key="3">
    <source>
        <dbReference type="RefSeq" id="XP_015075551.1"/>
    </source>
</evidence>
<evidence type="ECO:0000313" key="2">
    <source>
        <dbReference type="Proteomes" id="UP000694930"/>
    </source>
</evidence>
<dbReference type="GeneID" id="107019652"/>
<gene>
    <name evidence="3" type="primary">LOC107019652</name>
</gene>
<accession>A0ABM1GT03</accession>
<dbReference type="Pfam" id="PF14223">
    <property type="entry name" value="Retrotran_gag_2"/>
    <property type="match status" value="1"/>
</dbReference>
<reference evidence="2" key="1">
    <citation type="journal article" date="2014" name="Nat. Genet.">
        <title>The genome of the stress-tolerant wild tomato species Solanum pennellii.</title>
        <authorList>
            <person name="Bolger A."/>
            <person name="Scossa F."/>
            <person name="Bolger M.E."/>
            <person name="Lanz C."/>
            <person name="Maumus F."/>
            <person name="Tohge T."/>
            <person name="Quesneville H."/>
            <person name="Alseekh S."/>
            <person name="Sorensen I."/>
            <person name="Lichtenstein G."/>
            <person name="Fich E.A."/>
            <person name="Conte M."/>
            <person name="Keller H."/>
            <person name="Schneeberger K."/>
            <person name="Schwacke R."/>
            <person name="Ofner I."/>
            <person name="Vrebalov J."/>
            <person name="Xu Y."/>
            <person name="Osorio S."/>
            <person name="Aflitos S.A."/>
            <person name="Schijlen E."/>
            <person name="Jimenez-Gomez J.M."/>
            <person name="Ryngajllo M."/>
            <person name="Kimura S."/>
            <person name="Kumar R."/>
            <person name="Koenig D."/>
            <person name="Headland L.R."/>
            <person name="Maloof J.N."/>
            <person name="Sinha N."/>
            <person name="van Ham R.C."/>
            <person name="Lankhorst R.K."/>
            <person name="Mao L."/>
            <person name="Vogel A."/>
            <person name="Arsova B."/>
            <person name="Panstruga R."/>
            <person name="Fei Z."/>
            <person name="Rose J.K."/>
            <person name="Zamir D."/>
            <person name="Carrari F."/>
            <person name="Giovannoni J.J."/>
            <person name="Weigel D."/>
            <person name="Usadel B."/>
            <person name="Fernie A.R."/>
        </authorList>
    </citation>
    <scope>NUCLEOTIDE SEQUENCE [LARGE SCALE GENOMIC DNA]</scope>
    <source>
        <strain evidence="2">cv. LA0716</strain>
    </source>
</reference>
<reference evidence="3" key="2">
    <citation type="submission" date="2025-08" db="UniProtKB">
        <authorList>
            <consortium name="RefSeq"/>
        </authorList>
    </citation>
    <scope>IDENTIFICATION</scope>
</reference>